<organism evidence="2">
    <name type="scientific">marine metagenome</name>
    <dbReference type="NCBI Taxonomy" id="408172"/>
    <lineage>
        <taxon>unclassified sequences</taxon>
        <taxon>metagenomes</taxon>
        <taxon>ecological metagenomes</taxon>
    </lineage>
</organism>
<evidence type="ECO:0000256" key="1">
    <source>
        <dbReference type="SAM" id="Phobius"/>
    </source>
</evidence>
<proteinExistence type="predicted"/>
<name>A0A381P1X3_9ZZZZ</name>
<protein>
    <submittedName>
        <fullName evidence="2">Uncharacterized protein</fullName>
    </submittedName>
</protein>
<dbReference type="EMBL" id="UINC01000770">
    <property type="protein sequence ID" value="SUZ60860.1"/>
    <property type="molecule type" value="Genomic_DNA"/>
</dbReference>
<dbReference type="AlphaFoldDB" id="A0A381P1X3"/>
<keyword evidence="1" id="KW-1133">Transmembrane helix</keyword>
<gene>
    <name evidence="2" type="ORF">METZ01_LOCUS13714</name>
</gene>
<feature type="transmembrane region" description="Helical" evidence="1">
    <location>
        <begin position="6"/>
        <end position="27"/>
    </location>
</feature>
<reference evidence="2" key="1">
    <citation type="submission" date="2018-05" db="EMBL/GenBank/DDBJ databases">
        <authorList>
            <person name="Lanie J.A."/>
            <person name="Ng W.-L."/>
            <person name="Kazmierczak K.M."/>
            <person name="Andrzejewski T.M."/>
            <person name="Davidsen T.M."/>
            <person name="Wayne K.J."/>
            <person name="Tettelin H."/>
            <person name="Glass J.I."/>
            <person name="Rusch D."/>
            <person name="Podicherti R."/>
            <person name="Tsui H.-C.T."/>
            <person name="Winkler M.E."/>
        </authorList>
    </citation>
    <scope>NUCLEOTIDE SEQUENCE</scope>
</reference>
<keyword evidence="1" id="KW-0472">Membrane</keyword>
<sequence>MKEIVWNLFGAFVYLSVGGGAVFHTILGY</sequence>
<accession>A0A381P1X3</accession>
<evidence type="ECO:0000313" key="2">
    <source>
        <dbReference type="EMBL" id="SUZ60860.1"/>
    </source>
</evidence>
<keyword evidence="1" id="KW-0812">Transmembrane</keyword>